<sequence>MSRRDTVNSIFMRKADTPAPSAGVEKNPDRVRTGAVSAMGASLQEMTEAARAAGRLQAQISSGFSILEIDPSDISNSSISDRIPIERDADFDTLVTSISEHGQKVPILVRPDPEKEGHYQIAYGRRRLRAAAKLGLKVKAIVQSLSDNELVIAQGKENLDRQDLSFIEKALFAHRLEEAGYPRDVIIAALSTDKADLSRYISVARGVPQTVILAIGPAPKAGRARWLALVDAISSSPKKVEAILEDDAFADLDSDQRLQRVLSKMAARDAKKVAGDIWKTRQGQKAAQIERSGNKTRITFDERMVPEFADYLTTRLDELFEEFGAVRSQR</sequence>
<dbReference type="RefSeq" id="WP_192732037.1">
    <property type="nucleotide sequence ID" value="NZ_BAAAVL010000010.1"/>
</dbReference>
<dbReference type="PANTHER" id="PTHR33375:SF1">
    <property type="entry name" value="CHROMOSOME-PARTITIONING PROTEIN PARB-RELATED"/>
    <property type="match status" value="1"/>
</dbReference>
<evidence type="ECO:0000256" key="1">
    <source>
        <dbReference type="ARBA" id="ARBA00006295"/>
    </source>
</evidence>
<dbReference type="InterPro" id="IPR011111">
    <property type="entry name" value="Plasmid_RepB"/>
</dbReference>
<dbReference type="Pfam" id="PF07506">
    <property type="entry name" value="RepB"/>
    <property type="match status" value="1"/>
</dbReference>
<dbReference type="Gene3D" id="3.90.1530.30">
    <property type="match status" value="1"/>
</dbReference>
<dbReference type="SMART" id="SM00470">
    <property type="entry name" value="ParB"/>
    <property type="match status" value="1"/>
</dbReference>
<dbReference type="NCBIfam" id="TIGR03454">
    <property type="entry name" value="partition_RepB"/>
    <property type="match status" value="1"/>
</dbReference>
<dbReference type="Pfam" id="PF02195">
    <property type="entry name" value="ParB_N"/>
    <property type="match status" value="1"/>
</dbReference>
<dbReference type="EMBL" id="JADBEC010000002">
    <property type="protein sequence ID" value="MBE1508438.1"/>
    <property type="molecule type" value="Genomic_DNA"/>
</dbReference>
<dbReference type="PANTHER" id="PTHR33375">
    <property type="entry name" value="CHROMOSOME-PARTITIONING PROTEIN PARB-RELATED"/>
    <property type="match status" value="1"/>
</dbReference>
<dbReference type="InterPro" id="IPR036086">
    <property type="entry name" value="ParB/Sulfiredoxin_sf"/>
</dbReference>
<keyword evidence="5" id="KW-1185">Reference proteome</keyword>
<dbReference type="SUPFAM" id="SSF110849">
    <property type="entry name" value="ParB/Sulfiredoxin"/>
    <property type="match status" value="1"/>
</dbReference>
<comment type="similarity">
    <text evidence="1">Belongs to the ParB family.</text>
</comment>
<dbReference type="InterPro" id="IPR050336">
    <property type="entry name" value="Chromosome_partition/occlusion"/>
</dbReference>
<evidence type="ECO:0000313" key="5">
    <source>
        <dbReference type="Proteomes" id="UP000620262"/>
    </source>
</evidence>
<accession>A0ABR9IYZ3</accession>
<protein>
    <submittedName>
        <fullName evidence="4">ParB family chromosome partitioning protein</fullName>
    </submittedName>
</protein>
<name>A0ABR9IYZ3_RHIVS</name>
<proteinExistence type="inferred from homology"/>
<reference evidence="4 5" key="1">
    <citation type="submission" date="2020-10" db="EMBL/GenBank/DDBJ databases">
        <title>Sequencing the genomes of 1000 actinobacteria strains.</title>
        <authorList>
            <person name="Klenk H.-P."/>
        </authorList>
    </citation>
    <scope>NUCLEOTIDE SEQUENCE [LARGE SCALE GENOMIC DNA]</scope>
    <source>
        <strain evidence="4 5">DSM 7307</strain>
    </source>
</reference>
<evidence type="ECO:0000256" key="2">
    <source>
        <dbReference type="SAM" id="MobiDB-lite"/>
    </source>
</evidence>
<evidence type="ECO:0000259" key="3">
    <source>
        <dbReference type="SMART" id="SM00470"/>
    </source>
</evidence>
<dbReference type="InterPro" id="IPR037972">
    <property type="entry name" value="RepB_N"/>
</dbReference>
<dbReference type="InterPro" id="IPR017819">
    <property type="entry name" value="Plasmid_partition_RepB"/>
</dbReference>
<feature type="region of interest" description="Disordered" evidence="2">
    <location>
        <begin position="1"/>
        <end position="29"/>
    </location>
</feature>
<dbReference type="InterPro" id="IPR003115">
    <property type="entry name" value="ParB_N"/>
</dbReference>
<gene>
    <name evidence="4" type="ORF">H4W29_005683</name>
</gene>
<comment type="caution">
    <text evidence="4">The sequence shown here is derived from an EMBL/GenBank/DDBJ whole genome shotgun (WGS) entry which is preliminary data.</text>
</comment>
<dbReference type="InterPro" id="IPR004437">
    <property type="entry name" value="ParB/RepB/Spo0J"/>
</dbReference>
<organism evidence="4 5">
    <name type="scientific">Rhizobium viscosum</name>
    <name type="common">Arthrobacter viscosus</name>
    <dbReference type="NCBI Taxonomy" id="1673"/>
    <lineage>
        <taxon>Bacteria</taxon>
        <taxon>Pseudomonadati</taxon>
        <taxon>Pseudomonadota</taxon>
        <taxon>Alphaproteobacteria</taxon>
        <taxon>Hyphomicrobiales</taxon>
        <taxon>Rhizobiaceae</taxon>
        <taxon>Rhizobium/Agrobacterium group</taxon>
        <taxon>Rhizobium</taxon>
    </lineage>
</organism>
<dbReference type="NCBIfam" id="TIGR00180">
    <property type="entry name" value="parB_part"/>
    <property type="match status" value="1"/>
</dbReference>
<dbReference type="CDD" id="cd16405">
    <property type="entry name" value="RepB_like_N"/>
    <property type="match status" value="1"/>
</dbReference>
<dbReference type="SUPFAM" id="SSF109709">
    <property type="entry name" value="KorB DNA-binding domain-like"/>
    <property type="match status" value="1"/>
</dbReference>
<dbReference type="Proteomes" id="UP000620262">
    <property type="component" value="Unassembled WGS sequence"/>
</dbReference>
<feature type="domain" description="ParB-like N-terminal" evidence="3">
    <location>
        <begin position="67"/>
        <end position="159"/>
    </location>
</feature>
<dbReference type="Gene3D" id="1.10.10.2830">
    <property type="match status" value="1"/>
</dbReference>
<evidence type="ECO:0000313" key="4">
    <source>
        <dbReference type="EMBL" id="MBE1508438.1"/>
    </source>
</evidence>